<dbReference type="Proteomes" id="UP000033647">
    <property type="component" value="Unassembled WGS sequence"/>
</dbReference>
<accession>A0A0F4G711</accession>
<dbReference type="EMBL" id="LAFY01004339">
    <property type="protein sequence ID" value="KJX93156.1"/>
    <property type="molecule type" value="Genomic_DNA"/>
</dbReference>
<name>A0A0F4G711_9PEZI</name>
<evidence type="ECO:0000313" key="2">
    <source>
        <dbReference type="EMBL" id="KJX93156.1"/>
    </source>
</evidence>
<reference evidence="2 3" key="1">
    <citation type="submission" date="2015-03" db="EMBL/GenBank/DDBJ databases">
        <title>RNA-seq based gene annotation and comparative genomics of four Zymoseptoria species reveal species-specific pathogenicity related genes and transposable element activity.</title>
        <authorList>
            <person name="Grandaubert J."/>
            <person name="Bhattacharyya A."/>
            <person name="Stukenbrock E.H."/>
        </authorList>
    </citation>
    <scope>NUCLEOTIDE SEQUENCE [LARGE SCALE GENOMIC DNA]</scope>
    <source>
        <strain evidence="2 3">Zb18110</strain>
    </source>
</reference>
<organism evidence="2 3">
    <name type="scientific">Zymoseptoria brevis</name>
    <dbReference type="NCBI Taxonomy" id="1047168"/>
    <lineage>
        <taxon>Eukaryota</taxon>
        <taxon>Fungi</taxon>
        <taxon>Dikarya</taxon>
        <taxon>Ascomycota</taxon>
        <taxon>Pezizomycotina</taxon>
        <taxon>Dothideomycetes</taxon>
        <taxon>Dothideomycetidae</taxon>
        <taxon>Mycosphaerellales</taxon>
        <taxon>Mycosphaerellaceae</taxon>
        <taxon>Zymoseptoria</taxon>
    </lineage>
</organism>
<dbReference type="AlphaFoldDB" id="A0A0F4G711"/>
<comment type="caution">
    <text evidence="2">The sequence shown here is derived from an EMBL/GenBank/DDBJ whole genome shotgun (WGS) entry which is preliminary data.</text>
</comment>
<feature type="compositionally biased region" description="Basic and acidic residues" evidence="1">
    <location>
        <begin position="36"/>
        <end position="52"/>
    </location>
</feature>
<feature type="region of interest" description="Disordered" evidence="1">
    <location>
        <begin position="33"/>
        <end position="54"/>
    </location>
</feature>
<protein>
    <submittedName>
        <fullName evidence="2">Uncharacterized protein</fullName>
    </submittedName>
</protein>
<proteinExistence type="predicted"/>
<evidence type="ECO:0000256" key="1">
    <source>
        <dbReference type="SAM" id="MobiDB-lite"/>
    </source>
</evidence>
<gene>
    <name evidence="2" type="ORF">TI39_contig4380g00002</name>
</gene>
<evidence type="ECO:0000313" key="3">
    <source>
        <dbReference type="Proteomes" id="UP000033647"/>
    </source>
</evidence>
<sequence>MVRPSDAGAMRKIAFHLPARWVEWAQHPPLGMSHWDPARKNEGEPEEPRGARPELSNVREFLEELQSSVEDVDLRMECREEKRIAWAGDIEDINAWLERVEECRAGIQEDSAWIYQRLGRILPQSWSKGAECQALLRQAAQDPTRIEQLLRRLLDGIHSHLSYERNSVHLYLDVLAGLHFHSEARMRTVNQDMRNLTV</sequence>
<keyword evidence="3" id="KW-1185">Reference proteome</keyword>